<dbReference type="Proteomes" id="UP000464915">
    <property type="component" value="Plasmid unnamed"/>
</dbReference>
<accession>A0AB37DJQ4</accession>
<name>A0AB37DJQ4_9LACO</name>
<proteinExistence type="predicted"/>
<reference evidence="1 2" key="1">
    <citation type="submission" date="2019-12" db="EMBL/GenBank/DDBJ databases">
        <title>Complete Genome Sequences of Lactobacillus strains, C25 and P38, Isolated from Chicken Cecum.</title>
        <authorList>
            <person name="Hassan H.M."/>
            <person name="Mendoza M."/>
            <person name="Rezvani M."/>
            <person name="Koci M.D."/>
            <person name="Dickey A.N."/>
            <person name="Scholl E.H."/>
        </authorList>
    </citation>
    <scope>NUCLEOTIDE SEQUENCE [LARGE SCALE GENOMIC DNA]</scope>
    <source>
        <strain evidence="1 2">C25</strain>
        <plasmid evidence="1 2">unnamed</plasmid>
    </source>
</reference>
<evidence type="ECO:0000313" key="1">
    <source>
        <dbReference type="EMBL" id="QHQ69111.1"/>
    </source>
</evidence>
<sequence>MSSEELRPYEKEFIDKTAKVLAKFKSIKDDKNYTYNPNHIDGVELIDFRSVGDHMVETTVILNLIIAPIWAKNGEFTDMSNDWLIAKKQFENYYADKSQKLPNNKWRVPLKLAFSYCTYDYKIGSFENLKNYKNNFLSYESALHKYQDYRIKYDKLIKIVKESKKEN</sequence>
<dbReference type="RefSeq" id="WP_065989174.1">
    <property type="nucleotide sequence ID" value="NZ_CP047143.1"/>
</dbReference>
<gene>
    <name evidence="1" type="ORF">GSR61_11025</name>
</gene>
<organism evidence="1 2">
    <name type="scientific">Lactobacillus crispatus</name>
    <dbReference type="NCBI Taxonomy" id="47770"/>
    <lineage>
        <taxon>Bacteria</taxon>
        <taxon>Bacillati</taxon>
        <taxon>Bacillota</taxon>
        <taxon>Bacilli</taxon>
        <taxon>Lactobacillales</taxon>
        <taxon>Lactobacillaceae</taxon>
        <taxon>Lactobacillus</taxon>
    </lineage>
</organism>
<dbReference type="AlphaFoldDB" id="A0AB37DJQ4"/>
<keyword evidence="1" id="KW-0614">Plasmid</keyword>
<protein>
    <submittedName>
        <fullName evidence="1">Uncharacterized protein</fullName>
    </submittedName>
</protein>
<dbReference type="EMBL" id="CP047143">
    <property type="protein sequence ID" value="QHQ69111.1"/>
    <property type="molecule type" value="Genomic_DNA"/>
</dbReference>
<geneLocation type="plasmid" evidence="1 2">
    <name>unnamed</name>
</geneLocation>
<evidence type="ECO:0000313" key="2">
    <source>
        <dbReference type="Proteomes" id="UP000464915"/>
    </source>
</evidence>